<evidence type="ECO:0000256" key="2">
    <source>
        <dbReference type="ARBA" id="ARBA00011738"/>
    </source>
</evidence>
<evidence type="ECO:0000313" key="5">
    <source>
        <dbReference type="EMBL" id="KMZ58297.1"/>
    </source>
</evidence>
<dbReference type="STRING" id="29655.A0A0K9NQD9"/>
<protein>
    <recommendedName>
        <fullName evidence="4">Dirigent protein</fullName>
    </recommendedName>
</protein>
<dbReference type="Proteomes" id="UP000036987">
    <property type="component" value="Unassembled WGS sequence"/>
</dbReference>
<comment type="function">
    <text evidence="4">Dirigent proteins impart stereoselectivity on the phenoxy radical-coupling reaction, yielding optically active lignans from two molecules of coniferyl alcohol in the biosynthesis of lignans, flavonolignans, and alkaloids and thus plays a central role in plant secondary metabolism.</text>
</comment>
<evidence type="ECO:0000256" key="3">
    <source>
        <dbReference type="ARBA" id="ARBA00022525"/>
    </source>
</evidence>
<dbReference type="InterPro" id="IPR004265">
    <property type="entry name" value="Dirigent"/>
</dbReference>
<keyword evidence="4" id="KW-0052">Apoplast</keyword>
<comment type="subcellular location">
    <subcellularLocation>
        <location evidence="4">Secreted</location>
        <location evidence="4">Extracellular space</location>
        <location evidence="4">Apoplast</location>
    </subcellularLocation>
</comment>
<dbReference type="AlphaFoldDB" id="A0A0K9NQD9"/>
<name>A0A0K9NQD9_ZOSMR</name>
<keyword evidence="6" id="KW-1185">Reference proteome</keyword>
<dbReference type="Pfam" id="PF03018">
    <property type="entry name" value="Dirigent"/>
    <property type="match status" value="1"/>
</dbReference>
<evidence type="ECO:0000256" key="1">
    <source>
        <dbReference type="ARBA" id="ARBA00010746"/>
    </source>
</evidence>
<dbReference type="PANTHER" id="PTHR21495">
    <property type="entry name" value="NUCLEOPORIN-RELATED"/>
    <property type="match status" value="1"/>
</dbReference>
<dbReference type="Gene3D" id="2.40.480.10">
    <property type="entry name" value="Allene oxide cyclase-like"/>
    <property type="match status" value="1"/>
</dbReference>
<dbReference type="GO" id="GO:0048046">
    <property type="term" value="C:apoplast"/>
    <property type="evidence" value="ECO:0007669"/>
    <property type="project" value="UniProtKB-SubCell"/>
</dbReference>
<comment type="caution">
    <text evidence="5">The sequence shown here is derived from an EMBL/GenBank/DDBJ whole genome shotgun (WGS) entry which is preliminary data.</text>
</comment>
<dbReference type="GO" id="GO:0009699">
    <property type="term" value="P:phenylpropanoid biosynthetic process"/>
    <property type="evidence" value="ECO:0007669"/>
    <property type="project" value="UniProtKB-ARBA"/>
</dbReference>
<dbReference type="OrthoDB" id="1864232at2759"/>
<keyword evidence="3 4" id="KW-0964">Secreted</keyword>
<gene>
    <name evidence="5" type="ORF">ZOSMA_78G00680</name>
</gene>
<comment type="similarity">
    <text evidence="1 4">Belongs to the plant dirigent protein family.</text>
</comment>
<comment type="subunit">
    <text evidence="2 4">Homodimer.</text>
</comment>
<reference evidence="6" key="1">
    <citation type="journal article" date="2016" name="Nature">
        <title>The genome of the seagrass Zostera marina reveals angiosperm adaptation to the sea.</title>
        <authorList>
            <person name="Olsen J.L."/>
            <person name="Rouze P."/>
            <person name="Verhelst B."/>
            <person name="Lin Y.-C."/>
            <person name="Bayer T."/>
            <person name="Collen J."/>
            <person name="Dattolo E."/>
            <person name="De Paoli E."/>
            <person name="Dittami S."/>
            <person name="Maumus F."/>
            <person name="Michel G."/>
            <person name="Kersting A."/>
            <person name="Lauritano C."/>
            <person name="Lohaus R."/>
            <person name="Toepel M."/>
            <person name="Tonon T."/>
            <person name="Vanneste K."/>
            <person name="Amirebrahimi M."/>
            <person name="Brakel J."/>
            <person name="Bostroem C."/>
            <person name="Chovatia M."/>
            <person name="Grimwood J."/>
            <person name="Jenkins J.W."/>
            <person name="Jueterbock A."/>
            <person name="Mraz A."/>
            <person name="Stam W.T."/>
            <person name="Tice H."/>
            <person name="Bornberg-Bauer E."/>
            <person name="Green P.J."/>
            <person name="Pearson G.A."/>
            <person name="Procaccini G."/>
            <person name="Duarte C.M."/>
            <person name="Schmutz J."/>
            <person name="Reusch T.B.H."/>
            <person name="Van de Peer Y."/>
        </authorList>
    </citation>
    <scope>NUCLEOTIDE SEQUENCE [LARGE SCALE GENOMIC DNA]</scope>
    <source>
        <strain evidence="6">cv. Finnish</strain>
    </source>
</reference>
<proteinExistence type="inferred from homology"/>
<sequence length="72" mass="7859">MLMNLVFTGGEHKGSSLSMMGRNKVLDDVREMPVVGGTGKFRLARGYALAHSINIDTTTGNAVVEYNVYVMH</sequence>
<evidence type="ECO:0000256" key="4">
    <source>
        <dbReference type="RuleBase" id="RU363099"/>
    </source>
</evidence>
<dbReference type="InterPro" id="IPR044859">
    <property type="entry name" value="Allene_oxi_cyc_Dirigent"/>
</dbReference>
<accession>A0A0K9NQD9</accession>
<dbReference type="EMBL" id="LFYR01001962">
    <property type="protein sequence ID" value="KMZ58297.1"/>
    <property type="molecule type" value="Genomic_DNA"/>
</dbReference>
<evidence type="ECO:0000313" key="6">
    <source>
        <dbReference type="Proteomes" id="UP000036987"/>
    </source>
</evidence>
<organism evidence="5 6">
    <name type="scientific">Zostera marina</name>
    <name type="common">Eelgrass</name>
    <dbReference type="NCBI Taxonomy" id="29655"/>
    <lineage>
        <taxon>Eukaryota</taxon>
        <taxon>Viridiplantae</taxon>
        <taxon>Streptophyta</taxon>
        <taxon>Embryophyta</taxon>
        <taxon>Tracheophyta</taxon>
        <taxon>Spermatophyta</taxon>
        <taxon>Magnoliopsida</taxon>
        <taxon>Liliopsida</taxon>
        <taxon>Zosteraceae</taxon>
        <taxon>Zostera</taxon>
    </lineage>
</organism>
<dbReference type="OMA" id="MYAYSSH"/>